<proteinExistence type="predicted"/>
<comment type="caution">
    <text evidence="1">The sequence shown here is derived from an EMBL/GenBank/DDBJ whole genome shotgun (WGS) entry which is preliminary data.</text>
</comment>
<evidence type="ECO:0000313" key="1">
    <source>
        <dbReference type="EMBL" id="KAJ9084934.1"/>
    </source>
</evidence>
<reference evidence="1" key="1">
    <citation type="submission" date="2022-04" db="EMBL/GenBank/DDBJ databases">
        <title>Genome of the entomopathogenic fungus Entomophthora muscae.</title>
        <authorList>
            <person name="Elya C."/>
            <person name="Lovett B.R."/>
            <person name="Lee E."/>
            <person name="Macias A.M."/>
            <person name="Hajek A.E."/>
            <person name="De Bivort B.L."/>
            <person name="Kasson M.T."/>
            <person name="De Fine Licht H.H."/>
            <person name="Stajich J.E."/>
        </authorList>
    </citation>
    <scope>NUCLEOTIDE SEQUENCE</scope>
    <source>
        <strain evidence="1">Berkeley</strain>
    </source>
</reference>
<dbReference type="EMBL" id="QTSX02000795">
    <property type="protein sequence ID" value="KAJ9084934.1"/>
    <property type="molecule type" value="Genomic_DNA"/>
</dbReference>
<accession>A0ACC2UDF9</accession>
<dbReference type="Proteomes" id="UP001165960">
    <property type="component" value="Unassembled WGS sequence"/>
</dbReference>
<name>A0ACC2UDF9_9FUNG</name>
<evidence type="ECO:0000313" key="2">
    <source>
        <dbReference type="Proteomes" id="UP001165960"/>
    </source>
</evidence>
<organism evidence="1 2">
    <name type="scientific">Entomophthora muscae</name>
    <dbReference type="NCBI Taxonomy" id="34485"/>
    <lineage>
        <taxon>Eukaryota</taxon>
        <taxon>Fungi</taxon>
        <taxon>Fungi incertae sedis</taxon>
        <taxon>Zoopagomycota</taxon>
        <taxon>Entomophthoromycotina</taxon>
        <taxon>Entomophthoromycetes</taxon>
        <taxon>Entomophthorales</taxon>
        <taxon>Entomophthoraceae</taxon>
        <taxon>Entomophthora</taxon>
    </lineage>
</organism>
<sequence>MATNQYHMTVQALLISSDQKRISGSYKEKQHKAVSNIPDTYGCVTNVQAPAVTKQTSAATVQAPTATTQKPTITKLLPTASVQTPSVTKKMSVAIEQMNRTTRQTPITLVSPTCKPFAN</sequence>
<protein>
    <submittedName>
        <fullName evidence="1">Uncharacterized protein</fullName>
    </submittedName>
</protein>
<gene>
    <name evidence="1" type="ORF">DSO57_1019110</name>
</gene>
<keyword evidence="2" id="KW-1185">Reference proteome</keyword>